<dbReference type="RefSeq" id="WP_033518354.1">
    <property type="nucleotide sequence ID" value="NZ_CAUPKV010000041.1"/>
</dbReference>
<dbReference type="OrthoDB" id="9813772at2"/>
<dbReference type="AlphaFoldDB" id="A0A087D5C2"/>
<comment type="caution">
    <text evidence="1">The sequence shown here is derived from an EMBL/GenBank/DDBJ whole genome shotgun (WGS) entry which is preliminary data.</text>
</comment>
<evidence type="ECO:0000313" key="2">
    <source>
        <dbReference type="Proteomes" id="UP000029033"/>
    </source>
</evidence>
<dbReference type="GeneID" id="85166946"/>
<keyword evidence="2" id="KW-1185">Reference proteome</keyword>
<dbReference type="EMBL" id="JGZO01000029">
    <property type="protein sequence ID" value="KFI90722.1"/>
    <property type="molecule type" value="Genomic_DNA"/>
</dbReference>
<dbReference type="STRING" id="158787.BSCA_1575"/>
<dbReference type="Proteomes" id="UP000029033">
    <property type="component" value="Unassembled WGS sequence"/>
</dbReference>
<dbReference type="Pfam" id="PF13151">
    <property type="entry name" value="DUF3990"/>
    <property type="match status" value="1"/>
</dbReference>
<dbReference type="InterPro" id="IPR025051">
    <property type="entry name" value="DUF3990"/>
</dbReference>
<accession>A0A087D5C2</accession>
<gene>
    <name evidence="1" type="ORF">BSCA_1575</name>
</gene>
<name>A0A087D5C2_9BIFI</name>
<dbReference type="eggNOG" id="ENOG502ZA7Z">
    <property type="taxonomic scope" value="Bacteria"/>
</dbReference>
<protein>
    <submittedName>
        <fullName evidence="1">Sortase</fullName>
    </submittedName>
</protein>
<reference evidence="1 2" key="1">
    <citation type="submission" date="2014-03" db="EMBL/GenBank/DDBJ databases">
        <title>Genomics of Bifidobacteria.</title>
        <authorList>
            <person name="Ventura M."/>
            <person name="Milani C."/>
            <person name="Lugli G.A."/>
        </authorList>
    </citation>
    <scope>NUCLEOTIDE SEQUENCE [LARGE SCALE GENOMIC DNA]</scope>
    <source>
        <strain evidence="1 2">LMG 21589</strain>
    </source>
</reference>
<proteinExistence type="predicted"/>
<evidence type="ECO:0000313" key="1">
    <source>
        <dbReference type="EMBL" id="KFI90722.1"/>
    </source>
</evidence>
<sequence length="227" mass="25874">METSSIELWHGSSHVIKHPEYGMGKPNNDYGRGFYCTRSIELAKEWACVGLDDDFANRYTLTTDGLLFLDLSQPPYTILNWLAMLVENRRFQPTTAVAAQGIEYLKQVFLPDTSQADTIIGYRADDSYFSFARAFVNNAISLDQLAEAMRLGELGKQIVLTSPRAFAALRFQGCEIARASTYHVLRNERDRTAREAYRRNSAEADLDGLFMRDIIREKVTNDDPRLR</sequence>
<organism evidence="1 2">
    <name type="scientific">Bifidobacterium scardovii</name>
    <dbReference type="NCBI Taxonomy" id="158787"/>
    <lineage>
        <taxon>Bacteria</taxon>
        <taxon>Bacillati</taxon>
        <taxon>Actinomycetota</taxon>
        <taxon>Actinomycetes</taxon>
        <taxon>Bifidobacteriales</taxon>
        <taxon>Bifidobacteriaceae</taxon>
        <taxon>Bifidobacterium</taxon>
    </lineage>
</organism>